<dbReference type="PANTHER" id="PTHR22426:SF2">
    <property type="entry name" value="ARGININE_SERINE-RICH COILED-COIL PROTEIN 2"/>
    <property type="match status" value="1"/>
</dbReference>
<feature type="region of interest" description="Disordered" evidence="1">
    <location>
        <begin position="1"/>
        <end position="325"/>
    </location>
</feature>
<dbReference type="EMBL" id="CAXHTB010000001">
    <property type="protein sequence ID" value="CAL0299311.1"/>
    <property type="molecule type" value="Genomic_DNA"/>
</dbReference>
<dbReference type="Proteomes" id="UP001497480">
    <property type="component" value="Unassembled WGS sequence"/>
</dbReference>
<sequence length="524" mass="60619">MDSNLPSPPHDNSDAKNVFRKPSGDATGRNYRRRSPAGESPPLDGSPKHEHSSSPNPLRDGSIRVSDHHSRKYDGREPDRQYGKNYNGRSSDSFRQSSRSSYGHSRNDKYADEDRYHERKSSRSGHEPRGNHTRQESDIRSKDYQRTSDKYSREKYDRSDYKSKEKDGETYLENQKTKDKDSSYDRSGSSRRHVAYDDLEREKHTRDRDRQDEKRDHRRSSGDHRSDRARLKESYRTEQKELGGDNLPWEEKRKYNDAEIGKDKDQSTIKVGDRFSNEDRESSGKKTKLYVADKDENNDKHADERRTSKFSHESKADSKASKTSGFDVGNDLDAAKVAAMKAAELVNKNLVGVGGLTTDQKKKLLWGKKSTATEESGHRWDTALFTDRERQEKFNKLMSLRLYWCLWQIVGCERRSQSGAEFQSKCRETEGTTPGGSRETVHCRPSATRWPYSWIRSLSIHLEKFESYDICYVLEYTSLMLRRSFSVVCFSHFMYALMLAAASLGSWMEIFVKQELVISMGFLS</sequence>
<evidence type="ECO:0000256" key="1">
    <source>
        <dbReference type="SAM" id="MobiDB-lite"/>
    </source>
</evidence>
<feature type="compositionally biased region" description="Basic and acidic residues" evidence="1">
    <location>
        <begin position="61"/>
        <end position="82"/>
    </location>
</feature>
<reference evidence="2 3" key="1">
    <citation type="submission" date="2024-03" db="EMBL/GenBank/DDBJ databases">
        <authorList>
            <person name="Martinez-Hernandez J."/>
        </authorList>
    </citation>
    <scope>NUCLEOTIDE SEQUENCE [LARGE SCALE GENOMIC DNA]</scope>
</reference>
<evidence type="ECO:0000313" key="3">
    <source>
        <dbReference type="Proteomes" id="UP001497480"/>
    </source>
</evidence>
<organism evidence="2 3">
    <name type="scientific">Lupinus luteus</name>
    <name type="common">European yellow lupine</name>
    <dbReference type="NCBI Taxonomy" id="3873"/>
    <lineage>
        <taxon>Eukaryota</taxon>
        <taxon>Viridiplantae</taxon>
        <taxon>Streptophyta</taxon>
        <taxon>Embryophyta</taxon>
        <taxon>Tracheophyta</taxon>
        <taxon>Spermatophyta</taxon>
        <taxon>Magnoliopsida</taxon>
        <taxon>eudicotyledons</taxon>
        <taxon>Gunneridae</taxon>
        <taxon>Pentapetalae</taxon>
        <taxon>rosids</taxon>
        <taxon>fabids</taxon>
        <taxon>Fabales</taxon>
        <taxon>Fabaceae</taxon>
        <taxon>Papilionoideae</taxon>
        <taxon>50 kb inversion clade</taxon>
        <taxon>genistoids sensu lato</taxon>
        <taxon>core genistoids</taxon>
        <taxon>Genisteae</taxon>
        <taxon>Lupinus</taxon>
    </lineage>
</organism>
<feature type="compositionally biased region" description="Basic and acidic residues" evidence="1">
    <location>
        <begin position="291"/>
        <end position="320"/>
    </location>
</feature>
<feature type="compositionally biased region" description="Basic and acidic residues" evidence="1">
    <location>
        <begin position="194"/>
        <end position="284"/>
    </location>
</feature>
<name>A0AAV1VQY9_LUPLU</name>
<protein>
    <recommendedName>
        <fullName evidence="4">Arginine/serine-rich coiled-coil protein 2</fullName>
    </recommendedName>
</protein>
<feature type="compositionally biased region" description="Low complexity" evidence="1">
    <location>
        <begin position="89"/>
        <end position="104"/>
    </location>
</feature>
<feature type="compositionally biased region" description="Basic and acidic residues" evidence="1">
    <location>
        <begin position="105"/>
        <end position="184"/>
    </location>
</feature>
<dbReference type="AlphaFoldDB" id="A0AAV1VQY9"/>
<comment type="caution">
    <text evidence="2">The sequence shown here is derived from an EMBL/GenBank/DDBJ whole genome shotgun (WGS) entry which is preliminary data.</text>
</comment>
<accession>A0AAV1VQY9</accession>
<dbReference type="PANTHER" id="PTHR22426">
    <property type="entry name" value="ARGININE_SERINE-RICH COILED-COIL PROTEIN 2"/>
    <property type="match status" value="1"/>
</dbReference>
<evidence type="ECO:0000313" key="2">
    <source>
        <dbReference type="EMBL" id="CAL0299311.1"/>
    </source>
</evidence>
<proteinExistence type="predicted"/>
<keyword evidence="3" id="KW-1185">Reference proteome</keyword>
<evidence type="ECO:0008006" key="4">
    <source>
        <dbReference type="Google" id="ProtNLM"/>
    </source>
</evidence>
<gene>
    <name evidence="2" type="ORF">LLUT_LOCUS371</name>
</gene>